<evidence type="ECO:0000313" key="2">
    <source>
        <dbReference type="Proteomes" id="UP000290649"/>
    </source>
</evidence>
<dbReference type="AlphaFoldDB" id="A0A4Q0VMR4"/>
<dbReference type="PANTHER" id="PTHR40590">
    <property type="entry name" value="CYTOPLASMIC PROTEIN-RELATED"/>
    <property type="match status" value="1"/>
</dbReference>
<dbReference type="OrthoDB" id="357294at2"/>
<accession>A0A4Q0VMR4</accession>
<sequence>MVFIVTKKLLPLILVLIISLLFIGCTQKTMEQQEDIGSKGVFYEITYGENTVYLLGSIHIGLPNLYPLHEKVEAAYQNSEYLVVEINSNDIDPMEMMEVMFEIGVYQDGTTIQDHISPDLYEELLGTISELGLNEETVTIFKPWLLADMLESTLLENAGFSLELGIDQYFLSKAEIEKKEILSLETIHDQLNLYSMLLPESQEKALKATIEDQDNTIKQIEELMEMWKHGDIHGLSKLRTIEEDESGDVVDYFYALTDKRDKEMTAKIEDFLKNGQSETFFVVVGALHLVGENSIIDLLKQQGYEVTKVID</sequence>
<dbReference type="EMBL" id="QOUX01000050">
    <property type="protein sequence ID" value="RXI95535.1"/>
    <property type="molecule type" value="Genomic_DNA"/>
</dbReference>
<name>A0A4Q0VMR4_9BACI</name>
<keyword evidence="2" id="KW-1185">Reference proteome</keyword>
<dbReference type="Pfam" id="PF01963">
    <property type="entry name" value="TraB_PrgY_gumN"/>
    <property type="match status" value="1"/>
</dbReference>
<dbReference type="InterPro" id="IPR047111">
    <property type="entry name" value="YbaP-like"/>
</dbReference>
<protein>
    <submittedName>
        <fullName evidence="1">TraB/GumN family protein</fullName>
    </submittedName>
</protein>
<gene>
    <name evidence="1" type="ORF">DS745_24085</name>
</gene>
<proteinExistence type="predicted"/>
<dbReference type="InterPro" id="IPR002816">
    <property type="entry name" value="TraB/PrgY/GumN_fam"/>
</dbReference>
<dbReference type="Proteomes" id="UP000290649">
    <property type="component" value="Unassembled WGS sequence"/>
</dbReference>
<evidence type="ECO:0000313" key="1">
    <source>
        <dbReference type="EMBL" id="RXI95535.1"/>
    </source>
</evidence>
<reference evidence="1 2" key="1">
    <citation type="journal article" date="2019" name="Int. J. Syst. Evol. Microbiol.">
        <title>Anaerobacillus alkaliphilus sp. nov., a novel alkaliphilic and moderately halophilic bacterium.</title>
        <authorList>
            <person name="Borsodi A.K."/>
            <person name="Aszalos J.M."/>
            <person name="Bihari P."/>
            <person name="Nagy I."/>
            <person name="Schumann P."/>
            <person name="Sproer C."/>
            <person name="Kovacs A.L."/>
            <person name="Boka K."/>
            <person name="Dobosy P."/>
            <person name="Ovari M."/>
            <person name="Szili-Kovacs T."/>
            <person name="Toth E."/>
        </authorList>
    </citation>
    <scope>NUCLEOTIDE SEQUENCE [LARGE SCALE GENOMIC DNA]</scope>
    <source>
        <strain evidence="1 2">B16-10</strain>
    </source>
</reference>
<organism evidence="1 2">
    <name type="scientific">Anaerobacillus alkaliphilus</name>
    <dbReference type="NCBI Taxonomy" id="1548597"/>
    <lineage>
        <taxon>Bacteria</taxon>
        <taxon>Bacillati</taxon>
        <taxon>Bacillota</taxon>
        <taxon>Bacilli</taxon>
        <taxon>Bacillales</taxon>
        <taxon>Bacillaceae</taxon>
        <taxon>Anaerobacillus</taxon>
    </lineage>
</organism>
<dbReference type="PROSITE" id="PS51257">
    <property type="entry name" value="PROKAR_LIPOPROTEIN"/>
    <property type="match status" value="1"/>
</dbReference>
<comment type="caution">
    <text evidence="1">The sequence shown here is derived from an EMBL/GenBank/DDBJ whole genome shotgun (WGS) entry which is preliminary data.</text>
</comment>
<dbReference type="PANTHER" id="PTHR40590:SF1">
    <property type="entry name" value="CYTOPLASMIC PROTEIN"/>
    <property type="match status" value="1"/>
</dbReference>
<dbReference type="CDD" id="cd14789">
    <property type="entry name" value="Tiki"/>
    <property type="match status" value="1"/>
</dbReference>